<organism evidence="2 3">
    <name type="scientific">Caldibacillus debilis</name>
    <dbReference type="NCBI Taxonomy" id="301148"/>
    <lineage>
        <taxon>Bacteria</taxon>
        <taxon>Bacillati</taxon>
        <taxon>Bacillota</taxon>
        <taxon>Bacilli</taxon>
        <taxon>Bacillales</taxon>
        <taxon>Bacillaceae</taxon>
        <taxon>Caldibacillus</taxon>
    </lineage>
</organism>
<dbReference type="AlphaFoldDB" id="A0A150M3B5"/>
<protein>
    <submittedName>
        <fullName evidence="2">Uncharacterized protein</fullName>
    </submittedName>
</protein>
<comment type="caution">
    <text evidence="2">The sequence shown here is derived from an EMBL/GenBank/DDBJ whole genome shotgun (WGS) entry which is preliminary data.</text>
</comment>
<name>A0A150M3B5_9BACI</name>
<proteinExistence type="predicted"/>
<dbReference type="EMBL" id="LQYT01000045">
    <property type="protein sequence ID" value="KYD18831.1"/>
    <property type="molecule type" value="Genomic_DNA"/>
</dbReference>
<reference evidence="2 3" key="1">
    <citation type="submission" date="2016-01" db="EMBL/GenBank/DDBJ databases">
        <title>Draft Genome Sequences of Seven Thermophilic Sporeformers Isolated from Foods.</title>
        <authorList>
            <person name="Berendsen E.M."/>
            <person name="Wells-Bennik M.H."/>
            <person name="Krawcyk A.O."/>
            <person name="De Jong A."/>
            <person name="Holsappel S."/>
            <person name="Eijlander R.T."/>
            <person name="Kuipers O.P."/>
        </authorList>
    </citation>
    <scope>NUCLEOTIDE SEQUENCE [LARGE SCALE GENOMIC DNA]</scope>
    <source>
        <strain evidence="2 3">B4135</strain>
    </source>
</reference>
<feature type="region of interest" description="Disordered" evidence="1">
    <location>
        <begin position="1"/>
        <end position="86"/>
    </location>
</feature>
<evidence type="ECO:0000313" key="2">
    <source>
        <dbReference type="EMBL" id="KYD18831.1"/>
    </source>
</evidence>
<evidence type="ECO:0000256" key="1">
    <source>
        <dbReference type="SAM" id="MobiDB-lite"/>
    </source>
</evidence>
<accession>A0A150M3B5</accession>
<feature type="compositionally biased region" description="Basic and acidic residues" evidence="1">
    <location>
        <begin position="45"/>
        <end position="61"/>
    </location>
</feature>
<feature type="compositionally biased region" description="Basic residues" evidence="1">
    <location>
        <begin position="29"/>
        <end position="44"/>
    </location>
</feature>
<sequence length="86" mass="9454">MLKRSDGILSSPGPVSPKRIITDPYANVNRKKPPQRKALRVPPRKKADRDSSHEGGAEGKGRKQNPVSAFCKSRSRKIKGIRPGNP</sequence>
<evidence type="ECO:0000313" key="3">
    <source>
        <dbReference type="Proteomes" id="UP000075683"/>
    </source>
</evidence>
<gene>
    <name evidence="2" type="ORF">B4135_0058</name>
</gene>
<dbReference type="Proteomes" id="UP000075683">
    <property type="component" value="Unassembled WGS sequence"/>
</dbReference>
<dbReference type="STRING" id="301148.B4135_0058"/>